<reference evidence="2" key="1">
    <citation type="submission" date="2017-08" db="EMBL/GenBank/DDBJ databases">
        <authorList>
            <person name="Polle J.E."/>
            <person name="Barry K."/>
            <person name="Cushman J."/>
            <person name="Schmutz J."/>
            <person name="Tran D."/>
            <person name="Hathwaick L.T."/>
            <person name="Yim W.C."/>
            <person name="Jenkins J."/>
            <person name="Mckie-Krisberg Z.M."/>
            <person name="Prochnik S."/>
            <person name="Lindquist E."/>
            <person name="Dockter R.B."/>
            <person name="Adam C."/>
            <person name="Molina H."/>
            <person name="Bunkerborg J."/>
            <person name="Jin E."/>
            <person name="Buchheim M."/>
            <person name="Magnuson J."/>
        </authorList>
    </citation>
    <scope>NUCLEOTIDE SEQUENCE</scope>
    <source>
        <strain evidence="2">CCAP 19/18</strain>
    </source>
</reference>
<feature type="transmembrane region" description="Helical" evidence="1">
    <location>
        <begin position="42"/>
        <end position="63"/>
    </location>
</feature>
<keyword evidence="1" id="KW-0812">Transmembrane</keyword>
<evidence type="ECO:0000313" key="3">
    <source>
        <dbReference type="Proteomes" id="UP000815325"/>
    </source>
</evidence>
<dbReference type="EMBL" id="MU069509">
    <property type="protein sequence ID" value="KAF5840566.1"/>
    <property type="molecule type" value="Genomic_DNA"/>
</dbReference>
<organism evidence="2 3">
    <name type="scientific">Dunaliella salina</name>
    <name type="common">Green alga</name>
    <name type="synonym">Protococcus salinus</name>
    <dbReference type="NCBI Taxonomy" id="3046"/>
    <lineage>
        <taxon>Eukaryota</taxon>
        <taxon>Viridiplantae</taxon>
        <taxon>Chlorophyta</taxon>
        <taxon>core chlorophytes</taxon>
        <taxon>Chlorophyceae</taxon>
        <taxon>CS clade</taxon>
        <taxon>Chlamydomonadales</taxon>
        <taxon>Dunaliellaceae</taxon>
        <taxon>Dunaliella</taxon>
    </lineage>
</organism>
<sequence length="75" mass="8676">MLVEYLQAGGAQHVVVYENALMSCQMPCSLAKFPFHLHLPHLLLLFFLFHIVLHCYFPLLLVVQRLVLCCLRLLP</sequence>
<accession>A0ABQ7H132</accession>
<gene>
    <name evidence="2" type="ORF">DUNSADRAFT_16229</name>
</gene>
<name>A0ABQ7H132_DUNSA</name>
<evidence type="ECO:0000313" key="2">
    <source>
        <dbReference type="EMBL" id="KAF5840566.1"/>
    </source>
</evidence>
<keyword evidence="1" id="KW-0472">Membrane</keyword>
<proteinExistence type="predicted"/>
<comment type="caution">
    <text evidence="2">The sequence shown here is derived from an EMBL/GenBank/DDBJ whole genome shotgun (WGS) entry which is preliminary data.</text>
</comment>
<protein>
    <submittedName>
        <fullName evidence="2">Uncharacterized protein</fullName>
    </submittedName>
</protein>
<dbReference type="Proteomes" id="UP000815325">
    <property type="component" value="Unassembled WGS sequence"/>
</dbReference>
<evidence type="ECO:0000256" key="1">
    <source>
        <dbReference type="SAM" id="Phobius"/>
    </source>
</evidence>
<keyword evidence="3" id="KW-1185">Reference proteome</keyword>
<keyword evidence="1" id="KW-1133">Transmembrane helix</keyword>